<keyword evidence="4" id="KW-1185">Reference proteome</keyword>
<feature type="region of interest" description="Disordered" evidence="1">
    <location>
        <begin position="1"/>
        <end position="161"/>
    </location>
</feature>
<dbReference type="RefSeq" id="WP_147138487.1">
    <property type="nucleotide sequence ID" value="NZ_BAABIJ010000002.1"/>
</dbReference>
<organism evidence="3 4">
    <name type="scientific">Stackebrandtia albiflava</name>
    <dbReference type="NCBI Taxonomy" id="406432"/>
    <lineage>
        <taxon>Bacteria</taxon>
        <taxon>Bacillati</taxon>
        <taxon>Actinomycetota</taxon>
        <taxon>Actinomycetes</taxon>
        <taxon>Glycomycetales</taxon>
        <taxon>Glycomycetaceae</taxon>
        <taxon>Stackebrandtia</taxon>
    </lineage>
</organism>
<name>A0A562V1X5_9ACTN</name>
<proteinExistence type="predicted"/>
<dbReference type="OrthoDB" id="7839592at2"/>
<gene>
    <name evidence="3" type="ORF">LX16_2582</name>
</gene>
<dbReference type="Pfam" id="PF14062">
    <property type="entry name" value="DUF4253"/>
    <property type="match status" value="1"/>
</dbReference>
<sequence length="395" mass="42522">MGILQKLLGRRGDEQPTPPPDPAVPETAAPADGTGRPEDPEAASGNVSPDAPTTGRSSAVLEDAAPLPGDTTGEIPAPPAPAPVPQARPSPDTAPDDTDTEPSAPDSTEGETRDAEGTPVTRDLDYFVPERPRRELLDLEPPPPPEDGLRTPANPALPLDVAGSPRAALRDAGITVPHMQKIVQRGDVQLWAFGVRASEALGWWLQVRQVHEKTGWLPVLLGSADDWLDNGEGVLHEGEDELSRLDEIDAVTLLSDKAAEAGEPPRGVPILPTRGDSDFAVPKSDGLLGMVQAEHGWQIPALLPWKGSTNWELYGAEHAAVLRMWHERHEVELVSMTWDILELYVPNPPSGDDDVLTAASQVHAYCPDLLAAGVPTLDDLAVHMIRSRAWYFRWT</sequence>
<feature type="compositionally biased region" description="Pro residues" evidence="1">
    <location>
        <begin position="76"/>
        <end position="88"/>
    </location>
</feature>
<comment type="caution">
    <text evidence="3">The sequence shown here is derived from an EMBL/GenBank/DDBJ whole genome shotgun (WGS) entry which is preliminary data.</text>
</comment>
<dbReference type="InterPro" id="IPR025349">
    <property type="entry name" value="DUF4253"/>
</dbReference>
<dbReference type="Proteomes" id="UP000321617">
    <property type="component" value="Unassembled WGS sequence"/>
</dbReference>
<evidence type="ECO:0000256" key="1">
    <source>
        <dbReference type="SAM" id="MobiDB-lite"/>
    </source>
</evidence>
<protein>
    <submittedName>
        <fullName evidence="3">Uncharacterized protein DUF4253</fullName>
    </submittedName>
</protein>
<dbReference type="AlphaFoldDB" id="A0A562V1X5"/>
<evidence type="ECO:0000259" key="2">
    <source>
        <dbReference type="Pfam" id="PF14062"/>
    </source>
</evidence>
<accession>A0A562V1X5</accession>
<dbReference type="EMBL" id="VLLL01000006">
    <property type="protein sequence ID" value="TWJ11845.1"/>
    <property type="molecule type" value="Genomic_DNA"/>
</dbReference>
<evidence type="ECO:0000313" key="3">
    <source>
        <dbReference type="EMBL" id="TWJ11845.1"/>
    </source>
</evidence>
<feature type="domain" description="DUF4253" evidence="2">
    <location>
        <begin position="288"/>
        <end position="394"/>
    </location>
</feature>
<feature type="compositionally biased region" description="Basic and acidic residues" evidence="1">
    <location>
        <begin position="110"/>
        <end position="137"/>
    </location>
</feature>
<evidence type="ECO:0000313" key="4">
    <source>
        <dbReference type="Proteomes" id="UP000321617"/>
    </source>
</evidence>
<reference evidence="3 4" key="1">
    <citation type="journal article" date="2013" name="Stand. Genomic Sci.">
        <title>Genomic Encyclopedia of Type Strains, Phase I: The one thousand microbial genomes (KMG-I) project.</title>
        <authorList>
            <person name="Kyrpides N.C."/>
            <person name="Woyke T."/>
            <person name="Eisen J.A."/>
            <person name="Garrity G."/>
            <person name="Lilburn T.G."/>
            <person name="Beck B.J."/>
            <person name="Whitman W.B."/>
            <person name="Hugenholtz P."/>
            <person name="Klenk H.P."/>
        </authorList>
    </citation>
    <scope>NUCLEOTIDE SEQUENCE [LARGE SCALE GENOMIC DNA]</scope>
    <source>
        <strain evidence="3 4">DSM 45044</strain>
    </source>
</reference>